<dbReference type="Proteomes" id="UP000613160">
    <property type="component" value="Unassembled WGS sequence"/>
</dbReference>
<name>A0A916Y953_9HYPH</name>
<dbReference type="SUPFAM" id="SSF54427">
    <property type="entry name" value="NTF2-like"/>
    <property type="match status" value="1"/>
</dbReference>
<dbReference type="EMBL" id="BMJJ01000011">
    <property type="protein sequence ID" value="GGD34274.1"/>
    <property type="molecule type" value="Genomic_DNA"/>
</dbReference>
<accession>A0A916Y953</accession>
<dbReference type="AlphaFoldDB" id="A0A916Y953"/>
<reference evidence="2" key="1">
    <citation type="journal article" date="2014" name="Int. J. Syst. Evol. Microbiol.">
        <title>Complete genome sequence of Corynebacterium casei LMG S-19264T (=DSM 44701T), isolated from a smear-ripened cheese.</title>
        <authorList>
            <consortium name="US DOE Joint Genome Institute (JGI-PGF)"/>
            <person name="Walter F."/>
            <person name="Albersmeier A."/>
            <person name="Kalinowski J."/>
            <person name="Ruckert C."/>
        </authorList>
    </citation>
    <scope>NUCLEOTIDE SEQUENCE</scope>
    <source>
        <strain evidence="2">CGMCC 1.15493</strain>
    </source>
</reference>
<reference evidence="2" key="2">
    <citation type="submission" date="2020-09" db="EMBL/GenBank/DDBJ databases">
        <authorList>
            <person name="Sun Q."/>
            <person name="Zhou Y."/>
        </authorList>
    </citation>
    <scope>NUCLEOTIDE SEQUENCE</scope>
    <source>
        <strain evidence="2">CGMCC 1.15493</strain>
    </source>
</reference>
<feature type="domain" description="SnoaL-like" evidence="1">
    <location>
        <begin position="11"/>
        <end position="103"/>
    </location>
</feature>
<dbReference type="InterPro" id="IPR037401">
    <property type="entry name" value="SnoaL-like"/>
</dbReference>
<gene>
    <name evidence="2" type="ORF">GCM10011335_41650</name>
</gene>
<keyword evidence="3" id="KW-1185">Reference proteome</keyword>
<dbReference type="Gene3D" id="3.10.450.50">
    <property type="match status" value="1"/>
</dbReference>
<protein>
    <recommendedName>
        <fullName evidence="1">SnoaL-like domain-containing protein</fullName>
    </recommendedName>
</protein>
<proteinExistence type="predicted"/>
<dbReference type="RefSeq" id="WP_188854383.1">
    <property type="nucleotide sequence ID" value="NZ_BMJJ01000011.1"/>
</dbReference>
<sequence length="107" mass="11678">MLNAPEALALYFDLAADATMAELSTVFTDDAVVCDEARHHRGLLAIRDWRVETMARTPFTARPLSVERQGGVLEVPARVTGSFPGSPVTLTHRFTLRDGRIAALEIG</sequence>
<evidence type="ECO:0000259" key="1">
    <source>
        <dbReference type="Pfam" id="PF12680"/>
    </source>
</evidence>
<evidence type="ECO:0000313" key="2">
    <source>
        <dbReference type="EMBL" id="GGD34274.1"/>
    </source>
</evidence>
<dbReference type="InterPro" id="IPR032710">
    <property type="entry name" value="NTF2-like_dom_sf"/>
</dbReference>
<organism evidence="2 3">
    <name type="scientific">Aureimonas glaciei</name>
    <dbReference type="NCBI Taxonomy" id="1776957"/>
    <lineage>
        <taxon>Bacteria</taxon>
        <taxon>Pseudomonadati</taxon>
        <taxon>Pseudomonadota</taxon>
        <taxon>Alphaproteobacteria</taxon>
        <taxon>Hyphomicrobiales</taxon>
        <taxon>Aurantimonadaceae</taxon>
        <taxon>Aureimonas</taxon>
    </lineage>
</organism>
<dbReference type="Pfam" id="PF12680">
    <property type="entry name" value="SnoaL_2"/>
    <property type="match status" value="1"/>
</dbReference>
<comment type="caution">
    <text evidence="2">The sequence shown here is derived from an EMBL/GenBank/DDBJ whole genome shotgun (WGS) entry which is preliminary data.</text>
</comment>
<evidence type="ECO:0000313" key="3">
    <source>
        <dbReference type="Proteomes" id="UP000613160"/>
    </source>
</evidence>